<evidence type="ECO:0000256" key="3">
    <source>
        <dbReference type="ARBA" id="ARBA00022692"/>
    </source>
</evidence>
<reference evidence="10" key="2">
    <citation type="journal article" date="2007" name="PLoS Biol.">
        <title>Survey sequencing and comparative analysis of the elephant shark (Callorhinchus milii) genome.</title>
        <authorList>
            <person name="Venkatesh B."/>
            <person name="Kirkness E.F."/>
            <person name="Loh Y.H."/>
            <person name="Halpern A.L."/>
            <person name="Lee A.P."/>
            <person name="Johnson J."/>
            <person name="Dandona N."/>
            <person name="Viswanathan L.D."/>
            <person name="Tay A."/>
            <person name="Venter J.C."/>
            <person name="Strausberg R.L."/>
            <person name="Brenner S."/>
        </authorList>
    </citation>
    <scope>NUCLEOTIDE SEQUENCE [LARGE SCALE GENOMIC DNA]</scope>
</reference>
<dbReference type="RefSeq" id="XP_007900137.1">
    <property type="nucleotide sequence ID" value="XM_007901946.2"/>
</dbReference>
<comment type="subcellular location">
    <subcellularLocation>
        <location evidence="1">Cell projection</location>
        <location evidence="1">Cilium</location>
    </subcellularLocation>
    <subcellularLocation>
        <location evidence="2">Membrane</location>
        <topology evidence="2">Multi-pass membrane protein</topology>
    </subcellularLocation>
</comment>
<keyword evidence="6" id="KW-0966">Cell projection</keyword>
<reference evidence="10" key="3">
    <citation type="journal article" date="2014" name="Nature">
        <title>Elephant shark genome provides unique insights into gnathostome evolution.</title>
        <authorList>
            <consortium name="International Elephant Shark Genome Sequencing Consortium"/>
            <person name="Venkatesh B."/>
            <person name="Lee A.P."/>
            <person name="Ravi V."/>
            <person name="Maurya A.K."/>
            <person name="Lian M.M."/>
            <person name="Swann J.B."/>
            <person name="Ohta Y."/>
            <person name="Flajnik M.F."/>
            <person name="Sutoh Y."/>
            <person name="Kasahara M."/>
            <person name="Hoon S."/>
            <person name="Gangu V."/>
            <person name="Roy S.W."/>
            <person name="Irimia M."/>
            <person name="Korzh V."/>
            <person name="Kondrychyn I."/>
            <person name="Lim Z.W."/>
            <person name="Tay B.H."/>
            <person name="Tohari S."/>
            <person name="Kong K.W."/>
            <person name="Ho S."/>
            <person name="Lorente-Galdos B."/>
            <person name="Quilez J."/>
            <person name="Marques-Bonet T."/>
            <person name="Raney B.J."/>
            <person name="Ingham P.W."/>
            <person name="Tay A."/>
            <person name="Hillier L.W."/>
            <person name="Minx P."/>
            <person name="Boehm T."/>
            <person name="Wilson R.K."/>
            <person name="Brenner S."/>
            <person name="Warren W.C."/>
        </authorList>
    </citation>
    <scope>NUCLEOTIDE SEQUENCE [LARGE SCALE GENOMIC DNA]</scope>
</reference>
<feature type="transmembrane region" description="Helical" evidence="8">
    <location>
        <begin position="46"/>
        <end position="65"/>
    </location>
</feature>
<accession>A0A4W3JML1</accession>
<dbReference type="PANTHER" id="PTHR13531:SF4">
    <property type="entry name" value="TRANSMEMBRANE PROTEIN 17B"/>
    <property type="match status" value="1"/>
</dbReference>
<dbReference type="InterPro" id="IPR019184">
    <property type="entry name" value="Uncharacterised_TM-17"/>
</dbReference>
<keyword evidence="5 8" id="KW-0472">Membrane</keyword>
<dbReference type="GeneID" id="103184097"/>
<dbReference type="OrthoDB" id="311720at2759"/>
<proteinExistence type="predicted"/>
<feature type="transmembrane region" description="Helical" evidence="8">
    <location>
        <begin position="115"/>
        <end position="135"/>
    </location>
</feature>
<dbReference type="GO" id="GO:0016020">
    <property type="term" value="C:membrane"/>
    <property type="evidence" value="ECO:0007669"/>
    <property type="project" value="UniProtKB-SubCell"/>
</dbReference>
<dbReference type="GO" id="GO:0035869">
    <property type="term" value="C:ciliary transition zone"/>
    <property type="evidence" value="ECO:0007669"/>
    <property type="project" value="TreeGrafter"/>
</dbReference>
<organism evidence="9 10">
    <name type="scientific">Callorhinchus milii</name>
    <name type="common">Ghost shark</name>
    <dbReference type="NCBI Taxonomy" id="7868"/>
    <lineage>
        <taxon>Eukaryota</taxon>
        <taxon>Metazoa</taxon>
        <taxon>Chordata</taxon>
        <taxon>Craniata</taxon>
        <taxon>Vertebrata</taxon>
        <taxon>Chondrichthyes</taxon>
        <taxon>Holocephali</taxon>
        <taxon>Chimaeriformes</taxon>
        <taxon>Callorhinchidae</taxon>
        <taxon>Callorhinchus</taxon>
    </lineage>
</organism>
<dbReference type="Pfam" id="PF09799">
    <property type="entry name" value="Transmemb_17"/>
    <property type="match status" value="1"/>
</dbReference>
<dbReference type="InParanoid" id="A0A4W3JML1"/>
<evidence type="ECO:0000256" key="2">
    <source>
        <dbReference type="ARBA" id="ARBA00004141"/>
    </source>
</evidence>
<evidence type="ECO:0000256" key="5">
    <source>
        <dbReference type="ARBA" id="ARBA00023136"/>
    </source>
</evidence>
<feature type="transmembrane region" description="Helical" evidence="8">
    <location>
        <begin position="147"/>
        <end position="167"/>
    </location>
</feature>
<keyword evidence="3 8" id="KW-0812">Transmembrane</keyword>
<dbReference type="PANTHER" id="PTHR13531">
    <property type="entry name" value="GEO07735P1-RELATED-RELATED"/>
    <property type="match status" value="1"/>
</dbReference>
<evidence type="ECO:0000256" key="8">
    <source>
        <dbReference type="SAM" id="Phobius"/>
    </source>
</evidence>
<evidence type="ECO:0000256" key="4">
    <source>
        <dbReference type="ARBA" id="ARBA00022989"/>
    </source>
</evidence>
<protein>
    <submittedName>
        <fullName evidence="9">Zgc:112294</fullName>
    </submittedName>
</protein>
<evidence type="ECO:0000256" key="7">
    <source>
        <dbReference type="SAM" id="MobiDB-lite"/>
    </source>
</evidence>
<evidence type="ECO:0000256" key="6">
    <source>
        <dbReference type="ARBA" id="ARBA00023273"/>
    </source>
</evidence>
<sequence length="211" mass="24243">MSLYSLPQNIRQRLANFSGSLFISNKTQDCGDGYTNIPVNEMVSSLTLQTVLYFNTFFFPFWWVSEVIMLQMKYSMLPGYYQCLLTLAVVILTLMECVRLSLGYVGNLHEKVPELAGFWLVTFIIQLPIILFLFTDEAIIILPLERAIHIPYLSFVVFEVVAGFQALKMMTNQLAMRFYLQQFQDSECPQRPERSQDIGVPYGSNSLTSIQ</sequence>
<dbReference type="GO" id="GO:1905515">
    <property type="term" value="P:non-motile cilium assembly"/>
    <property type="evidence" value="ECO:0007669"/>
    <property type="project" value="TreeGrafter"/>
</dbReference>
<name>A0A4W3JML1_CALMI</name>
<dbReference type="Proteomes" id="UP000314986">
    <property type="component" value="Unassembled WGS sequence"/>
</dbReference>
<keyword evidence="4 8" id="KW-1133">Transmembrane helix</keyword>
<feature type="transmembrane region" description="Helical" evidence="8">
    <location>
        <begin position="77"/>
        <end position="95"/>
    </location>
</feature>
<evidence type="ECO:0000313" key="10">
    <source>
        <dbReference type="Proteomes" id="UP000314986"/>
    </source>
</evidence>
<dbReference type="KEGG" id="cmk:103184097"/>
<dbReference type="FunCoup" id="A0A4W3JML1">
    <property type="interactions" value="39"/>
</dbReference>
<reference evidence="10" key="1">
    <citation type="journal article" date="2006" name="Science">
        <title>Ancient noncoding elements conserved in the human genome.</title>
        <authorList>
            <person name="Venkatesh B."/>
            <person name="Kirkness E.F."/>
            <person name="Loh Y.H."/>
            <person name="Halpern A.L."/>
            <person name="Lee A.P."/>
            <person name="Johnson J."/>
            <person name="Dandona N."/>
            <person name="Viswanathan L.D."/>
            <person name="Tay A."/>
            <person name="Venter J.C."/>
            <person name="Strausberg R.L."/>
            <person name="Brenner S."/>
        </authorList>
    </citation>
    <scope>NUCLEOTIDE SEQUENCE [LARGE SCALE GENOMIC DNA]</scope>
</reference>
<evidence type="ECO:0000256" key="1">
    <source>
        <dbReference type="ARBA" id="ARBA00004138"/>
    </source>
</evidence>
<evidence type="ECO:0000313" key="9">
    <source>
        <dbReference type="Ensembl" id="ENSCMIP00000040496.1"/>
    </source>
</evidence>
<dbReference type="Ensembl" id="ENSCMIT00000041068.1">
    <property type="protein sequence ID" value="ENSCMIP00000040496.1"/>
    <property type="gene ID" value="ENSCMIG00000016878.1"/>
</dbReference>
<dbReference type="STRING" id="7868.ENSCMIP00000040496"/>
<reference evidence="9" key="5">
    <citation type="submission" date="2025-09" db="UniProtKB">
        <authorList>
            <consortium name="Ensembl"/>
        </authorList>
    </citation>
    <scope>IDENTIFICATION</scope>
</reference>
<reference evidence="9" key="4">
    <citation type="submission" date="2025-08" db="UniProtKB">
        <authorList>
            <consortium name="Ensembl"/>
        </authorList>
    </citation>
    <scope>IDENTIFICATION</scope>
</reference>
<dbReference type="GeneTree" id="ENSGT00940000153899"/>
<gene>
    <name evidence="9" type="primary">LOC103184097</name>
</gene>
<keyword evidence="10" id="KW-1185">Reference proteome</keyword>
<dbReference type="AlphaFoldDB" id="A0A4W3JML1"/>
<dbReference type="OMA" id="FINNKTW"/>
<feature type="region of interest" description="Disordered" evidence="7">
    <location>
        <begin position="189"/>
        <end position="211"/>
    </location>
</feature>